<organism evidence="2 3">
    <name type="scientific">Striga asiatica</name>
    <name type="common">Asiatic witchweed</name>
    <name type="synonym">Buchnera asiatica</name>
    <dbReference type="NCBI Taxonomy" id="4170"/>
    <lineage>
        <taxon>Eukaryota</taxon>
        <taxon>Viridiplantae</taxon>
        <taxon>Streptophyta</taxon>
        <taxon>Embryophyta</taxon>
        <taxon>Tracheophyta</taxon>
        <taxon>Spermatophyta</taxon>
        <taxon>Magnoliopsida</taxon>
        <taxon>eudicotyledons</taxon>
        <taxon>Gunneridae</taxon>
        <taxon>Pentapetalae</taxon>
        <taxon>asterids</taxon>
        <taxon>lamiids</taxon>
        <taxon>Lamiales</taxon>
        <taxon>Orobanchaceae</taxon>
        <taxon>Buchnereae</taxon>
        <taxon>Striga</taxon>
    </lineage>
</organism>
<name>A0A5A7P058_STRAF</name>
<dbReference type="AlphaFoldDB" id="A0A5A7P058"/>
<gene>
    <name evidence="2" type="ORF">STAS_01789</name>
</gene>
<protein>
    <submittedName>
        <fullName evidence="2">Chorismate mutase</fullName>
    </submittedName>
</protein>
<dbReference type="PANTHER" id="PTHR31890">
    <property type="entry name" value="PLANT INVERTASE/PECTIN METHYLESTERASE INHIBITOR SUPERFAMILY PROTEIN"/>
    <property type="match status" value="1"/>
</dbReference>
<dbReference type="Gene3D" id="1.20.140.40">
    <property type="entry name" value="Invertase/pectin methylesterase inhibitor family protein"/>
    <property type="match status" value="1"/>
</dbReference>
<feature type="signal peptide" evidence="1">
    <location>
        <begin position="1"/>
        <end position="26"/>
    </location>
</feature>
<dbReference type="PROSITE" id="PS51257">
    <property type="entry name" value="PROKAR_LIPOPROTEIN"/>
    <property type="match status" value="1"/>
</dbReference>
<feature type="chain" id="PRO_5023112751" evidence="1">
    <location>
        <begin position="27"/>
        <end position="200"/>
    </location>
</feature>
<dbReference type="PANTHER" id="PTHR31890:SF9">
    <property type="entry name" value="PLANT INVERTASE_PECTIN METHYLESTERASE INHIBITOR SUPERFAMILY PROTEIN"/>
    <property type="match status" value="1"/>
</dbReference>
<dbReference type="InterPro" id="IPR035513">
    <property type="entry name" value="Invertase/methylesterase_inhib"/>
</dbReference>
<reference evidence="3" key="1">
    <citation type="journal article" date="2019" name="Curr. Biol.">
        <title>Genome Sequence of Striga asiatica Provides Insight into the Evolution of Plant Parasitism.</title>
        <authorList>
            <person name="Yoshida S."/>
            <person name="Kim S."/>
            <person name="Wafula E.K."/>
            <person name="Tanskanen J."/>
            <person name="Kim Y.M."/>
            <person name="Honaas L."/>
            <person name="Yang Z."/>
            <person name="Spallek T."/>
            <person name="Conn C.E."/>
            <person name="Ichihashi Y."/>
            <person name="Cheong K."/>
            <person name="Cui S."/>
            <person name="Der J.P."/>
            <person name="Gundlach H."/>
            <person name="Jiao Y."/>
            <person name="Hori C."/>
            <person name="Ishida J.K."/>
            <person name="Kasahara H."/>
            <person name="Kiba T."/>
            <person name="Kim M.S."/>
            <person name="Koo N."/>
            <person name="Laohavisit A."/>
            <person name="Lee Y.H."/>
            <person name="Lumba S."/>
            <person name="McCourt P."/>
            <person name="Mortimer J.C."/>
            <person name="Mutuku J.M."/>
            <person name="Nomura T."/>
            <person name="Sasaki-Sekimoto Y."/>
            <person name="Seto Y."/>
            <person name="Wang Y."/>
            <person name="Wakatake T."/>
            <person name="Sakakibara H."/>
            <person name="Demura T."/>
            <person name="Yamaguchi S."/>
            <person name="Yoneyama K."/>
            <person name="Manabe R.I."/>
            <person name="Nelson D.C."/>
            <person name="Schulman A.H."/>
            <person name="Timko M.P."/>
            <person name="dePamphilis C.W."/>
            <person name="Choi D."/>
            <person name="Shirasu K."/>
        </authorList>
    </citation>
    <scope>NUCLEOTIDE SEQUENCE [LARGE SCALE GENOMIC DNA]</scope>
    <source>
        <strain evidence="3">cv. UVA1</strain>
    </source>
</reference>
<evidence type="ECO:0000313" key="3">
    <source>
        <dbReference type="Proteomes" id="UP000325081"/>
    </source>
</evidence>
<dbReference type="Proteomes" id="UP000325081">
    <property type="component" value="Unassembled WGS sequence"/>
</dbReference>
<evidence type="ECO:0000313" key="2">
    <source>
        <dbReference type="EMBL" id="GER26156.1"/>
    </source>
</evidence>
<sequence>MSPSRNKLQPITFSFFLFLILSCTKAQSNNQTTTTPKPPGPYETVNNFCLHKRLNVAKPFCLRVLKNPKAANTTLNDLNPLLQVAINSTSSFVCRTLNQLLDLSEDLTTKPPLIPAIDSCLTSYENVAAYITNVLSDASQESSIAGLDGEVIEDYINGCMKATSRIREPDIEDWNNEAKSYAKLLIDIADSLTSNESKQD</sequence>
<evidence type="ECO:0000256" key="1">
    <source>
        <dbReference type="SAM" id="SignalP"/>
    </source>
</evidence>
<keyword evidence="1" id="KW-0732">Signal</keyword>
<comment type="caution">
    <text evidence="2">The sequence shown here is derived from an EMBL/GenBank/DDBJ whole genome shotgun (WGS) entry which is preliminary data.</text>
</comment>
<proteinExistence type="predicted"/>
<dbReference type="OrthoDB" id="875367at2759"/>
<dbReference type="SUPFAM" id="SSF101148">
    <property type="entry name" value="Plant invertase/pectin methylesterase inhibitor"/>
    <property type="match status" value="1"/>
</dbReference>
<accession>A0A5A7P058</accession>
<dbReference type="EMBL" id="BKCP01000891">
    <property type="protein sequence ID" value="GER26156.1"/>
    <property type="molecule type" value="Genomic_DNA"/>
</dbReference>
<keyword evidence="3" id="KW-1185">Reference proteome</keyword>